<feature type="compositionally biased region" description="Pro residues" evidence="1">
    <location>
        <begin position="160"/>
        <end position="173"/>
    </location>
</feature>
<dbReference type="SUPFAM" id="SSF52540">
    <property type="entry name" value="P-loop containing nucleoside triphosphate hydrolases"/>
    <property type="match status" value="1"/>
</dbReference>
<dbReference type="InterPro" id="IPR027417">
    <property type="entry name" value="P-loop_NTPase"/>
</dbReference>
<organism evidence="3 4">
    <name type="scientific">Gordonia pseudamarae</name>
    <dbReference type="NCBI Taxonomy" id="2831662"/>
    <lineage>
        <taxon>Bacteria</taxon>
        <taxon>Bacillati</taxon>
        <taxon>Actinomycetota</taxon>
        <taxon>Actinomycetes</taxon>
        <taxon>Mycobacteriales</taxon>
        <taxon>Gordoniaceae</taxon>
        <taxon>Gordonia</taxon>
    </lineage>
</organism>
<evidence type="ECO:0000313" key="4">
    <source>
        <dbReference type="Proteomes" id="UP001059836"/>
    </source>
</evidence>
<dbReference type="Proteomes" id="UP001059836">
    <property type="component" value="Chromosome"/>
</dbReference>
<feature type="region of interest" description="Disordered" evidence="1">
    <location>
        <begin position="1"/>
        <end position="193"/>
    </location>
</feature>
<gene>
    <name evidence="3" type="ORF">GII31_22230</name>
</gene>
<feature type="domain" description="CobQ/CobB/MinD/ParA nucleotide binding" evidence="2">
    <location>
        <begin position="244"/>
        <end position="454"/>
    </location>
</feature>
<dbReference type="Pfam" id="PF01656">
    <property type="entry name" value="CbiA"/>
    <property type="match status" value="1"/>
</dbReference>
<name>A0ABX6IMS0_9ACTN</name>
<dbReference type="InterPro" id="IPR050625">
    <property type="entry name" value="ParA/MinD_ATPase"/>
</dbReference>
<feature type="compositionally biased region" description="Low complexity" evidence="1">
    <location>
        <begin position="73"/>
        <end position="105"/>
    </location>
</feature>
<evidence type="ECO:0000313" key="3">
    <source>
        <dbReference type="EMBL" id="QHN37209.1"/>
    </source>
</evidence>
<dbReference type="InterPro" id="IPR002586">
    <property type="entry name" value="CobQ/CobB/MinD/ParA_Nub-bd_dom"/>
</dbReference>
<reference evidence="3" key="1">
    <citation type="journal article" date="2021" name="Nat. Microbiol.">
        <title>Cocultivation of an ultrasmall environmental parasitic bacterium with lytic ability against bacteria associated with wastewater foams.</title>
        <authorList>
            <person name="Batinovic S."/>
            <person name="Rose J.J.A."/>
            <person name="Ratcliffe J."/>
            <person name="Seviour R.J."/>
            <person name="Petrovski S."/>
        </authorList>
    </citation>
    <scope>NUCLEOTIDE SEQUENCE</scope>
    <source>
        <strain evidence="3">CON9</strain>
    </source>
</reference>
<evidence type="ECO:0000256" key="1">
    <source>
        <dbReference type="SAM" id="MobiDB-lite"/>
    </source>
</evidence>
<feature type="compositionally biased region" description="Basic and acidic residues" evidence="1">
    <location>
        <begin position="23"/>
        <end position="36"/>
    </location>
</feature>
<evidence type="ECO:0000259" key="2">
    <source>
        <dbReference type="Pfam" id="PF01656"/>
    </source>
</evidence>
<protein>
    <submittedName>
        <fullName evidence="3">AAA family ATPase</fullName>
    </submittedName>
</protein>
<accession>A0ABX6IMS0</accession>
<keyword evidence="4" id="KW-1185">Reference proteome</keyword>
<dbReference type="PANTHER" id="PTHR43384">
    <property type="entry name" value="SEPTUM SITE-DETERMINING PROTEIN MIND HOMOLOG, CHLOROPLASTIC-RELATED"/>
    <property type="match status" value="1"/>
</dbReference>
<sequence>MSLPDHPQSAPWLRAIDGDNLADQDREDSSGEHDTETPNQATPKQELPKQTAPERETPRPEVPVRTAPPGPPDRAAAPDEAAQDPANTSRVTTSPANTSPAATSPGRSAPYRFDDGGPGPLTIPIRPVPDTRPDPGAQHNTGPGIGHRQVPSGFNGYRPAPQPAPPDPAPYPLTQPQWTGPQRRPQLPDDLAHPVRRVKHPGGWRERLRAASGGLITFGASRTQEQLALLVHHARTPIHGDFRLAVLSVKGGVGKTTTTVGLGSAFASLRGDRVIAVDANPDFGTLARRIPEQSAATVRTLLNDPDLRRYTDVRRHTNQSSSRLEVIASERNPAISESFDADDYRRVIAILESYYNIIMTDCGTGVVHSAMEGVLELADAIIVVTTPAVDGAQSASATLDWLEAHGYQRLVQESVVVISAARPGGSAVDINALTEHFLGRVRAVQVIPYDEHLATGSYIDLDRMDRRTRTAFLELAATVAGSFRSGRCPPSPEGW</sequence>
<dbReference type="EMBL" id="CP045809">
    <property type="protein sequence ID" value="QHN37209.1"/>
    <property type="molecule type" value="Genomic_DNA"/>
</dbReference>
<dbReference type="Gene3D" id="3.40.50.300">
    <property type="entry name" value="P-loop containing nucleotide triphosphate hydrolases"/>
    <property type="match status" value="1"/>
</dbReference>
<dbReference type="PANTHER" id="PTHR43384:SF14">
    <property type="entry name" value="ESX-1 SECRETION-ASSOCIATED PROTEIN ESPI"/>
    <property type="match status" value="1"/>
</dbReference>
<proteinExistence type="predicted"/>